<dbReference type="GO" id="GO:0003677">
    <property type="term" value="F:DNA binding"/>
    <property type="evidence" value="ECO:0007669"/>
    <property type="project" value="UniProtKB-KW"/>
</dbReference>
<evidence type="ECO:0000256" key="3">
    <source>
        <dbReference type="ARBA" id="ARBA00023125"/>
    </source>
</evidence>
<dbReference type="SMART" id="SM00421">
    <property type="entry name" value="HTH_LUXR"/>
    <property type="match status" value="1"/>
</dbReference>
<dbReference type="Pfam" id="PF00072">
    <property type="entry name" value="Response_reg"/>
    <property type="match status" value="1"/>
</dbReference>
<evidence type="ECO:0000259" key="7">
    <source>
        <dbReference type="PROSITE" id="PS50110"/>
    </source>
</evidence>
<dbReference type="CDD" id="cd17535">
    <property type="entry name" value="REC_NarL-like"/>
    <property type="match status" value="1"/>
</dbReference>
<dbReference type="GO" id="GO:0006355">
    <property type="term" value="P:regulation of DNA-templated transcription"/>
    <property type="evidence" value="ECO:0007669"/>
    <property type="project" value="InterPro"/>
</dbReference>
<keyword evidence="4" id="KW-0804">Transcription</keyword>
<evidence type="ECO:0000256" key="2">
    <source>
        <dbReference type="ARBA" id="ARBA00023015"/>
    </source>
</evidence>
<dbReference type="SMART" id="SM00448">
    <property type="entry name" value="REC"/>
    <property type="match status" value="1"/>
</dbReference>
<feature type="modified residue" description="4-aspartylphosphate" evidence="5">
    <location>
        <position position="62"/>
    </location>
</feature>
<evidence type="ECO:0000313" key="9">
    <source>
        <dbReference type="Proteomes" id="UP000824190"/>
    </source>
</evidence>
<dbReference type="PROSITE" id="PS50110">
    <property type="entry name" value="RESPONSE_REGULATORY"/>
    <property type="match status" value="1"/>
</dbReference>
<reference evidence="8" key="2">
    <citation type="submission" date="2021-04" db="EMBL/GenBank/DDBJ databases">
        <authorList>
            <person name="Gilroy R."/>
        </authorList>
    </citation>
    <scope>NUCLEOTIDE SEQUENCE</scope>
    <source>
        <strain evidence="8">CHK32-1732</strain>
    </source>
</reference>
<dbReference type="GO" id="GO:0000160">
    <property type="term" value="P:phosphorelay signal transduction system"/>
    <property type="evidence" value="ECO:0007669"/>
    <property type="project" value="InterPro"/>
</dbReference>
<keyword evidence="1 5" id="KW-0597">Phosphoprotein</keyword>
<dbReference type="CDD" id="cd06170">
    <property type="entry name" value="LuxR_C_like"/>
    <property type="match status" value="1"/>
</dbReference>
<feature type="domain" description="HTH luxR-type" evidence="6">
    <location>
        <begin position="160"/>
        <end position="225"/>
    </location>
</feature>
<dbReference type="EMBL" id="DXGC01000061">
    <property type="protein sequence ID" value="HIW91273.1"/>
    <property type="molecule type" value="Genomic_DNA"/>
</dbReference>
<reference evidence="8" key="1">
    <citation type="journal article" date="2021" name="PeerJ">
        <title>Extensive microbial diversity within the chicken gut microbiome revealed by metagenomics and culture.</title>
        <authorList>
            <person name="Gilroy R."/>
            <person name="Ravi A."/>
            <person name="Getino M."/>
            <person name="Pursley I."/>
            <person name="Horton D.L."/>
            <person name="Alikhan N.F."/>
            <person name="Baker D."/>
            <person name="Gharbi K."/>
            <person name="Hall N."/>
            <person name="Watson M."/>
            <person name="Adriaenssens E.M."/>
            <person name="Foster-Nyarko E."/>
            <person name="Jarju S."/>
            <person name="Secka A."/>
            <person name="Antonio M."/>
            <person name="Oren A."/>
            <person name="Chaudhuri R.R."/>
            <person name="La Ragione R."/>
            <person name="Hildebrand F."/>
            <person name="Pallen M.J."/>
        </authorList>
    </citation>
    <scope>NUCLEOTIDE SEQUENCE</scope>
    <source>
        <strain evidence="8">CHK32-1732</strain>
    </source>
</reference>
<dbReference type="InterPro" id="IPR000792">
    <property type="entry name" value="Tscrpt_reg_LuxR_C"/>
</dbReference>
<dbReference type="Proteomes" id="UP000824190">
    <property type="component" value="Unassembled WGS sequence"/>
</dbReference>
<dbReference type="PANTHER" id="PTHR43214:SF24">
    <property type="entry name" value="TRANSCRIPTIONAL REGULATORY PROTEIN NARL-RELATED"/>
    <property type="match status" value="1"/>
</dbReference>
<proteinExistence type="predicted"/>
<sequence>MPQSDRNDPVRVIVADDQPLILSALAGILDADPEITVVAQVTSGPEAVEAARTHRPDVAVLDVYMPDGDGLDAAEQIVQAGLETRVLMLTTYGDEDVVRRAMEIGVGGFLVKGCKAEELVQAVLSLHGGGAVLSPEVIGTVMAGYAKPRSALSIPGAVAPSDLSTPLTRRERDVLGGVVRALTNAEIAADLVIGETTVKTYISRLIAKLKVRDRVGLAVWALETRYLD</sequence>
<dbReference type="PRINTS" id="PR00038">
    <property type="entry name" value="HTHLUXR"/>
</dbReference>
<evidence type="ECO:0000256" key="1">
    <source>
        <dbReference type="ARBA" id="ARBA00022553"/>
    </source>
</evidence>
<dbReference type="InterPro" id="IPR058245">
    <property type="entry name" value="NreC/VraR/RcsB-like_REC"/>
</dbReference>
<dbReference type="InterPro" id="IPR011006">
    <property type="entry name" value="CheY-like_superfamily"/>
</dbReference>
<evidence type="ECO:0000256" key="5">
    <source>
        <dbReference type="PROSITE-ProRule" id="PRU00169"/>
    </source>
</evidence>
<organism evidence="8 9">
    <name type="scientific">Candidatus Corynebacterium avicola</name>
    <dbReference type="NCBI Taxonomy" id="2838527"/>
    <lineage>
        <taxon>Bacteria</taxon>
        <taxon>Bacillati</taxon>
        <taxon>Actinomycetota</taxon>
        <taxon>Actinomycetes</taxon>
        <taxon>Mycobacteriales</taxon>
        <taxon>Corynebacteriaceae</taxon>
        <taxon>Corynebacterium</taxon>
    </lineage>
</organism>
<keyword evidence="2" id="KW-0805">Transcription regulation</keyword>
<keyword evidence="3" id="KW-0238">DNA-binding</keyword>
<comment type="caution">
    <text evidence="8">The sequence shown here is derived from an EMBL/GenBank/DDBJ whole genome shotgun (WGS) entry which is preliminary data.</text>
</comment>
<dbReference type="InterPro" id="IPR016032">
    <property type="entry name" value="Sig_transdc_resp-reg_C-effctor"/>
</dbReference>
<dbReference type="Gene3D" id="3.40.50.2300">
    <property type="match status" value="1"/>
</dbReference>
<gene>
    <name evidence="8" type="ORF">H9870_06395</name>
</gene>
<dbReference type="InterPro" id="IPR039420">
    <property type="entry name" value="WalR-like"/>
</dbReference>
<protein>
    <submittedName>
        <fullName evidence="8">Response regulator transcription factor</fullName>
    </submittedName>
</protein>
<dbReference type="InterPro" id="IPR001789">
    <property type="entry name" value="Sig_transdc_resp-reg_receiver"/>
</dbReference>
<evidence type="ECO:0000259" key="6">
    <source>
        <dbReference type="PROSITE" id="PS50043"/>
    </source>
</evidence>
<dbReference type="AlphaFoldDB" id="A0A9D1UL19"/>
<dbReference type="PROSITE" id="PS50043">
    <property type="entry name" value="HTH_LUXR_2"/>
    <property type="match status" value="1"/>
</dbReference>
<dbReference type="SUPFAM" id="SSF52172">
    <property type="entry name" value="CheY-like"/>
    <property type="match status" value="1"/>
</dbReference>
<evidence type="ECO:0000256" key="4">
    <source>
        <dbReference type="ARBA" id="ARBA00023163"/>
    </source>
</evidence>
<dbReference type="PANTHER" id="PTHR43214">
    <property type="entry name" value="TWO-COMPONENT RESPONSE REGULATOR"/>
    <property type="match status" value="1"/>
</dbReference>
<name>A0A9D1UL19_9CORY</name>
<evidence type="ECO:0000313" key="8">
    <source>
        <dbReference type="EMBL" id="HIW91273.1"/>
    </source>
</evidence>
<dbReference type="Pfam" id="PF00196">
    <property type="entry name" value="GerE"/>
    <property type="match status" value="1"/>
</dbReference>
<feature type="domain" description="Response regulatory" evidence="7">
    <location>
        <begin position="11"/>
        <end position="127"/>
    </location>
</feature>
<accession>A0A9D1UL19</accession>
<dbReference type="SUPFAM" id="SSF46894">
    <property type="entry name" value="C-terminal effector domain of the bipartite response regulators"/>
    <property type="match status" value="1"/>
</dbReference>